<gene>
    <name evidence="1" type="ORF">LECACI_7A007402</name>
</gene>
<dbReference type="Proteomes" id="UP001296104">
    <property type="component" value="Unassembled WGS sequence"/>
</dbReference>
<protein>
    <submittedName>
        <fullName evidence="1">Uncharacterized protein</fullName>
    </submittedName>
</protein>
<keyword evidence="2" id="KW-1185">Reference proteome</keyword>
<evidence type="ECO:0000313" key="1">
    <source>
        <dbReference type="EMBL" id="CAK4032244.1"/>
    </source>
</evidence>
<comment type="caution">
    <text evidence="1">The sequence shown here is derived from an EMBL/GenBank/DDBJ whole genome shotgun (WGS) entry which is preliminary data.</text>
</comment>
<dbReference type="EMBL" id="CAVMBE010000060">
    <property type="protein sequence ID" value="CAK4032244.1"/>
    <property type="molecule type" value="Genomic_DNA"/>
</dbReference>
<name>A0AAI9EDL1_9PEZI</name>
<dbReference type="AlphaFoldDB" id="A0AAI9EDL1"/>
<sequence length="140" mass="15792">MADASKLNGTAVYLTDARRVGIMLRDRRLTLREHAAITEFILETVEDDEFVLRATAYKGDNNYIKAAGKGTFKAESSKKDAVRFHMMPTELGNELLVGQGRPGIFDDFYDVSIGEAREERSSVMILVHEDVESIWKYTAK</sequence>
<evidence type="ECO:0000313" key="2">
    <source>
        <dbReference type="Proteomes" id="UP001296104"/>
    </source>
</evidence>
<organism evidence="1 2">
    <name type="scientific">Lecanosticta acicola</name>
    <dbReference type="NCBI Taxonomy" id="111012"/>
    <lineage>
        <taxon>Eukaryota</taxon>
        <taxon>Fungi</taxon>
        <taxon>Dikarya</taxon>
        <taxon>Ascomycota</taxon>
        <taxon>Pezizomycotina</taxon>
        <taxon>Dothideomycetes</taxon>
        <taxon>Dothideomycetidae</taxon>
        <taxon>Mycosphaerellales</taxon>
        <taxon>Mycosphaerellaceae</taxon>
        <taxon>Lecanosticta</taxon>
    </lineage>
</organism>
<reference evidence="1" key="1">
    <citation type="submission" date="2023-11" db="EMBL/GenBank/DDBJ databases">
        <authorList>
            <person name="Alioto T."/>
            <person name="Alioto T."/>
            <person name="Gomez Garrido J."/>
        </authorList>
    </citation>
    <scope>NUCLEOTIDE SEQUENCE</scope>
</reference>
<proteinExistence type="predicted"/>
<accession>A0AAI9EDL1</accession>